<dbReference type="InterPro" id="IPR046470">
    <property type="entry name" value="SAM_HAT_C"/>
</dbReference>
<feature type="non-terminal residue" evidence="5">
    <location>
        <position position="1"/>
    </location>
</feature>
<protein>
    <recommendedName>
        <fullName evidence="6">SAM-dependent chlorinase/fluorinase</fullName>
    </recommendedName>
</protein>
<evidence type="ECO:0000259" key="4">
    <source>
        <dbReference type="Pfam" id="PF20257"/>
    </source>
</evidence>
<evidence type="ECO:0000313" key="5">
    <source>
        <dbReference type="EMBL" id="SVC53626.1"/>
    </source>
</evidence>
<accession>A0A382MXX2</accession>
<dbReference type="EMBL" id="UINC01096604">
    <property type="protein sequence ID" value="SVC53626.1"/>
    <property type="molecule type" value="Genomic_DNA"/>
</dbReference>
<evidence type="ECO:0000259" key="3">
    <source>
        <dbReference type="Pfam" id="PF01887"/>
    </source>
</evidence>
<dbReference type="Gene3D" id="3.40.50.10790">
    <property type="entry name" value="S-adenosyl-l-methionine hydroxide adenosyltransferase, N-terminal"/>
    <property type="match status" value="1"/>
</dbReference>
<dbReference type="Gene3D" id="2.40.30.90">
    <property type="entry name" value="Bacterial fluorinating enzyme like"/>
    <property type="match status" value="1"/>
</dbReference>
<dbReference type="PANTHER" id="PTHR35092">
    <property type="entry name" value="CHLORINASE MJ1651"/>
    <property type="match status" value="1"/>
</dbReference>
<reference evidence="5" key="1">
    <citation type="submission" date="2018-05" db="EMBL/GenBank/DDBJ databases">
        <authorList>
            <person name="Lanie J.A."/>
            <person name="Ng W.-L."/>
            <person name="Kazmierczak K.M."/>
            <person name="Andrzejewski T.M."/>
            <person name="Davidsen T.M."/>
            <person name="Wayne K.J."/>
            <person name="Tettelin H."/>
            <person name="Glass J.I."/>
            <person name="Rusch D."/>
            <person name="Podicherti R."/>
            <person name="Tsui H.-C.T."/>
            <person name="Winkler M.E."/>
        </authorList>
    </citation>
    <scope>NUCLEOTIDE SEQUENCE</scope>
</reference>
<comment type="similarity">
    <text evidence="2">Belongs to the SAM hydrolase / SAM-dependent halogenase family.</text>
</comment>
<dbReference type="PANTHER" id="PTHR35092:SF1">
    <property type="entry name" value="CHLORINASE MJ1651"/>
    <property type="match status" value="1"/>
</dbReference>
<dbReference type="SUPFAM" id="SSF101852">
    <property type="entry name" value="Bacterial fluorinating enzyme, C-terminal domain"/>
    <property type="match status" value="1"/>
</dbReference>
<evidence type="ECO:0000256" key="1">
    <source>
        <dbReference type="ARBA" id="ARBA00022691"/>
    </source>
</evidence>
<dbReference type="InterPro" id="IPR002747">
    <property type="entry name" value="SAM_OH_AdoTrfase"/>
</dbReference>
<feature type="domain" description="S-adenosyl-l-methionine hydroxide adenosyltransferase N-terminal" evidence="3">
    <location>
        <begin position="5"/>
        <end position="147"/>
    </location>
</feature>
<proteinExistence type="inferred from homology"/>
<feature type="domain" description="S-adenosyl-l-methionine hydroxide adenosyltransferase C-terminal" evidence="4">
    <location>
        <begin position="173"/>
        <end position="251"/>
    </location>
</feature>
<name>A0A382MXX2_9ZZZZ</name>
<dbReference type="InterPro" id="IPR023227">
    <property type="entry name" value="SAM_OH_AdoTrfase_C_sf"/>
</dbReference>
<dbReference type="Pfam" id="PF20257">
    <property type="entry name" value="SAM_HAT_C"/>
    <property type="match status" value="1"/>
</dbReference>
<dbReference type="AlphaFoldDB" id="A0A382MXX2"/>
<dbReference type="PIRSF" id="PIRSF006779">
    <property type="entry name" value="UCP006779"/>
    <property type="match status" value="1"/>
</dbReference>
<organism evidence="5">
    <name type="scientific">marine metagenome</name>
    <dbReference type="NCBI Taxonomy" id="408172"/>
    <lineage>
        <taxon>unclassified sequences</taxon>
        <taxon>metagenomes</taxon>
        <taxon>ecological metagenomes</taxon>
    </lineage>
</organism>
<keyword evidence="1" id="KW-0949">S-adenosyl-L-methionine</keyword>
<dbReference type="InterPro" id="IPR023228">
    <property type="entry name" value="SAM_OH_AdoTrfase_N_sf"/>
</dbReference>
<evidence type="ECO:0008006" key="6">
    <source>
        <dbReference type="Google" id="ProtNLM"/>
    </source>
</evidence>
<sequence>VIPIVTLLTDFGLRDPYVGQMKGVLLSHCPSARIVDLTHNVPAQDVGVGAFFLKKSWQYFPEGTIHLPVVDPGVGTERAVVVLRRDGHLFLGPDNGLLSGVAEGAEVFRIRDDVEISSSLSNTFHGRDLFAPVVGMLANGKPPEELGEKMSAEDLVVCPLHESKIGARGEIIGEVLFADHFGNLVTNLEVKTLSSAAKVFLKGMAIPLVRTYGEGESGKLCGLVNSFGVIEVAVPMGSAADFLGAKRGDLVTIKEH</sequence>
<dbReference type="Pfam" id="PF01887">
    <property type="entry name" value="SAM_HAT_N"/>
    <property type="match status" value="1"/>
</dbReference>
<dbReference type="SUPFAM" id="SSF102522">
    <property type="entry name" value="Bacterial fluorinating enzyme, N-terminal domain"/>
    <property type="match status" value="1"/>
</dbReference>
<dbReference type="InterPro" id="IPR046469">
    <property type="entry name" value="SAM_HAT_N"/>
</dbReference>
<evidence type="ECO:0000256" key="2">
    <source>
        <dbReference type="ARBA" id="ARBA00024035"/>
    </source>
</evidence>
<gene>
    <name evidence="5" type="ORF">METZ01_LOCUS306480</name>
</gene>